<dbReference type="Proteomes" id="UP001195483">
    <property type="component" value="Unassembled WGS sequence"/>
</dbReference>
<dbReference type="InterPro" id="IPR000742">
    <property type="entry name" value="EGF"/>
</dbReference>
<dbReference type="SUPFAM" id="SSF57196">
    <property type="entry name" value="EGF/Laminin"/>
    <property type="match status" value="1"/>
</dbReference>
<dbReference type="EMBL" id="JAEAOA010000640">
    <property type="protein sequence ID" value="KAK3578896.1"/>
    <property type="molecule type" value="Genomic_DNA"/>
</dbReference>
<reference evidence="5" key="2">
    <citation type="journal article" date="2021" name="Genome Biol. Evol.">
        <title>Developing a high-quality reference genome for a parasitic bivalve with doubly uniparental inheritance (Bivalvia: Unionida).</title>
        <authorList>
            <person name="Smith C.H."/>
        </authorList>
    </citation>
    <scope>NUCLEOTIDE SEQUENCE</scope>
    <source>
        <strain evidence="5">CHS0354</strain>
        <tissue evidence="5">Mantle</tissue>
    </source>
</reference>
<feature type="domain" description="F5/8 type C" evidence="3">
    <location>
        <begin position="33"/>
        <end position="86"/>
    </location>
</feature>
<evidence type="ECO:0000256" key="1">
    <source>
        <dbReference type="ARBA" id="ARBA00023157"/>
    </source>
</evidence>
<accession>A0AAE0VII4</accession>
<gene>
    <name evidence="5" type="ORF">CHS0354_010262</name>
</gene>
<dbReference type="Gene3D" id="2.60.120.260">
    <property type="entry name" value="Galactose-binding domain-like"/>
    <property type="match status" value="1"/>
</dbReference>
<keyword evidence="6" id="KW-1185">Reference proteome</keyword>
<comment type="caution">
    <text evidence="2">Lacks conserved residue(s) required for the propagation of feature annotation.</text>
</comment>
<evidence type="ECO:0008006" key="7">
    <source>
        <dbReference type="Google" id="ProtNLM"/>
    </source>
</evidence>
<dbReference type="Gene3D" id="2.10.25.10">
    <property type="entry name" value="Laminin"/>
    <property type="match status" value="1"/>
</dbReference>
<proteinExistence type="predicted"/>
<protein>
    <recommendedName>
        <fullName evidence="7">EGF-like domain-containing protein</fullName>
    </recommendedName>
</protein>
<dbReference type="PROSITE" id="PS00010">
    <property type="entry name" value="ASX_HYDROXYL"/>
    <property type="match status" value="1"/>
</dbReference>
<feature type="disulfide bond" evidence="2">
    <location>
        <begin position="20"/>
        <end position="29"/>
    </location>
</feature>
<dbReference type="PROSITE" id="PS50026">
    <property type="entry name" value="EGF_3"/>
    <property type="match status" value="1"/>
</dbReference>
<sequence>MTCQNEGACRDINDDFPCDCVHPFGGKQCELNCTGNVLGIQDPRMISEAQMTAYKTYNGYAASNGRLNNAYGWIGMGNGSYLQIDF</sequence>
<dbReference type="PROSITE" id="PS50022">
    <property type="entry name" value="FA58C_3"/>
    <property type="match status" value="1"/>
</dbReference>
<evidence type="ECO:0000313" key="6">
    <source>
        <dbReference type="Proteomes" id="UP001195483"/>
    </source>
</evidence>
<keyword evidence="1 2" id="KW-1015">Disulfide bond</keyword>
<evidence type="ECO:0000256" key="2">
    <source>
        <dbReference type="PROSITE-ProRule" id="PRU00076"/>
    </source>
</evidence>
<feature type="non-terminal residue" evidence="5">
    <location>
        <position position="86"/>
    </location>
</feature>
<reference evidence="5" key="1">
    <citation type="journal article" date="2021" name="Genome Biol. Evol.">
        <title>A High-Quality Reference Genome for a Parasitic Bivalve with Doubly Uniparental Inheritance (Bivalvia: Unionida).</title>
        <authorList>
            <person name="Smith C.H."/>
        </authorList>
    </citation>
    <scope>NUCLEOTIDE SEQUENCE</scope>
    <source>
        <strain evidence="5">CHS0354</strain>
    </source>
</reference>
<keyword evidence="2" id="KW-0245">EGF-like domain</keyword>
<evidence type="ECO:0000313" key="5">
    <source>
        <dbReference type="EMBL" id="KAK3578896.1"/>
    </source>
</evidence>
<dbReference type="AlphaFoldDB" id="A0AAE0VII4"/>
<organism evidence="5 6">
    <name type="scientific">Potamilus streckersoni</name>
    <dbReference type="NCBI Taxonomy" id="2493646"/>
    <lineage>
        <taxon>Eukaryota</taxon>
        <taxon>Metazoa</taxon>
        <taxon>Spiralia</taxon>
        <taxon>Lophotrochozoa</taxon>
        <taxon>Mollusca</taxon>
        <taxon>Bivalvia</taxon>
        <taxon>Autobranchia</taxon>
        <taxon>Heteroconchia</taxon>
        <taxon>Palaeoheterodonta</taxon>
        <taxon>Unionida</taxon>
        <taxon>Unionoidea</taxon>
        <taxon>Unionidae</taxon>
        <taxon>Ambleminae</taxon>
        <taxon>Lampsilini</taxon>
        <taxon>Potamilus</taxon>
    </lineage>
</organism>
<reference evidence="5" key="3">
    <citation type="submission" date="2023-05" db="EMBL/GenBank/DDBJ databases">
        <authorList>
            <person name="Smith C.H."/>
        </authorList>
    </citation>
    <scope>NUCLEOTIDE SEQUENCE</scope>
    <source>
        <strain evidence="5">CHS0354</strain>
        <tissue evidence="5">Mantle</tissue>
    </source>
</reference>
<dbReference type="InterPro" id="IPR000152">
    <property type="entry name" value="EGF-type_Asp/Asn_hydroxyl_site"/>
</dbReference>
<feature type="domain" description="EGF-like" evidence="4">
    <location>
        <begin position="1"/>
        <end position="30"/>
    </location>
</feature>
<dbReference type="InterPro" id="IPR000421">
    <property type="entry name" value="FA58C"/>
</dbReference>
<name>A0AAE0VII4_9BIVA</name>
<evidence type="ECO:0000259" key="3">
    <source>
        <dbReference type="PROSITE" id="PS50022"/>
    </source>
</evidence>
<evidence type="ECO:0000259" key="4">
    <source>
        <dbReference type="PROSITE" id="PS50026"/>
    </source>
</evidence>
<comment type="caution">
    <text evidence="5">The sequence shown here is derived from an EMBL/GenBank/DDBJ whole genome shotgun (WGS) entry which is preliminary data.</text>
</comment>
<dbReference type="PROSITE" id="PS00022">
    <property type="entry name" value="EGF_1"/>
    <property type="match status" value="1"/>
</dbReference>